<dbReference type="PANTHER" id="PTHR12736">
    <property type="entry name" value="LANC-LIKE PROTEIN"/>
    <property type="match status" value="1"/>
</dbReference>
<dbReference type="Pfam" id="PF05147">
    <property type="entry name" value="LANC_like"/>
    <property type="match status" value="1"/>
</dbReference>
<dbReference type="EMBL" id="CAXAMM010036557">
    <property type="protein sequence ID" value="CAK9075906.1"/>
    <property type="molecule type" value="Genomic_DNA"/>
</dbReference>
<dbReference type="Gene3D" id="1.50.10.10">
    <property type="match status" value="1"/>
</dbReference>
<comment type="caution">
    <text evidence="1">The sequence shown here is derived from an EMBL/GenBank/DDBJ whole genome shotgun (WGS) entry which is preliminary data.</text>
</comment>
<dbReference type="SUPFAM" id="SSF158745">
    <property type="entry name" value="LanC-like"/>
    <property type="match status" value="1"/>
</dbReference>
<evidence type="ECO:0000313" key="1">
    <source>
        <dbReference type="EMBL" id="CAK9075906.1"/>
    </source>
</evidence>
<sequence>MAIVLRMAREVLPSGAHGIAGILQTLLQLPAEVALARPDAPDLLQKTAEKLFECCFRSGNMPSSLGNGKDRLVQFCHGATGMISLALRLAEHHPKSAVRYQELAQQFGEVIWRRGLLKKGLGLCHGAPGNGLAMLSLQGELWLNRAKHFAVFCVEHRDELHPLDKYLLVERATNLAAAAELNCLGLLGVGPEQLATLKQWASGVVANEALEAEVPGACQTEDPLPFARDAAEKIPPDPSSITATLEIPQSLLNSARPAGSRKHVEEVSVGGVLRSAITSKVVTKITEYFWNFETNCVLEAFRGVGADASDRMVLWSRQGQVELKTSAKTPAPHPEVRSPAVNKEVNISWLLRILSDPAVPGFSIDRTIKSCKTPRRNQDFDKAYQYFMALSNWTMYVADYINHLRTVQPRKMDDSALSLDHVFIPVVPIMFKEGIGEVDHSIDTLMSALPKGDAEAPPSLVMSASAGNLLLVEQLRSLKEQHENVRNSFPGDTGILTAVEGCISLTLMHMNTLAHQWVQAVDYVESMLRKQLVAAIGKEVSPSEFGSYMRFHYRKLFLDAYQPSQFCFAVRRSEQHGPEGTVSIEEETFGDAGSLMHTPIVTLENHGSTPTAMSFPLSASTTVSFTGPVHLHGWLCHSFSGQTGSGLFLKARARQFSSMLVLVGRVTSATSFDPTYAAIIQNKDELTIPLEMSVIPTPKEFKDAIASLSPEQQQFAKAFRAMQLESTLFGVLVVQIKPQLEKLLNLPDDSLTKEIKLTQDLMELFLKYQIPSDLLSFSEEEGVSETVTAAPARLGAVRGHVKAMFDMINQEKQEELEESRKQAQYSAPLVDLNDLLGGSRSGSSEIPEMEMDMCCEVAVGSFGGSATESRDYTQVPQEMDAQFEKLDPDSSLRPTIINIGNTWKKRSQKALLAEPTEAQLTSDHQKQEKDAAFDLLDAITKSGALPLSHATLHIVIAATHCFDKTVLETVVQENVNPIEKVERSTLIMASTVHQQPAASLINQSSFPRVTAASPQLFVKDGD</sequence>
<name>A0ABP0PJW2_9DINO</name>
<dbReference type="PANTHER" id="PTHR12736:SF21">
    <property type="entry name" value="LANC-LIKE PROTEIN 2"/>
    <property type="match status" value="1"/>
</dbReference>
<organism evidence="1 2">
    <name type="scientific">Durusdinium trenchii</name>
    <dbReference type="NCBI Taxonomy" id="1381693"/>
    <lineage>
        <taxon>Eukaryota</taxon>
        <taxon>Sar</taxon>
        <taxon>Alveolata</taxon>
        <taxon>Dinophyceae</taxon>
        <taxon>Suessiales</taxon>
        <taxon>Symbiodiniaceae</taxon>
        <taxon>Durusdinium</taxon>
    </lineage>
</organism>
<dbReference type="InterPro" id="IPR007822">
    <property type="entry name" value="LANC-like"/>
</dbReference>
<dbReference type="CDD" id="cd04794">
    <property type="entry name" value="euk_LANCL"/>
    <property type="match status" value="1"/>
</dbReference>
<protein>
    <submittedName>
        <fullName evidence="1">LanC-like protein 2 (Testis-specific adriamycin sensitivity protein)</fullName>
    </submittedName>
</protein>
<dbReference type="InterPro" id="IPR012341">
    <property type="entry name" value="6hp_glycosidase-like_sf"/>
</dbReference>
<dbReference type="PRINTS" id="PR01950">
    <property type="entry name" value="LANCSUPER"/>
</dbReference>
<dbReference type="Proteomes" id="UP001642464">
    <property type="component" value="Unassembled WGS sequence"/>
</dbReference>
<gene>
    <name evidence="1" type="ORF">SCF082_LOCUS36682</name>
</gene>
<proteinExistence type="predicted"/>
<keyword evidence="2" id="KW-1185">Reference proteome</keyword>
<evidence type="ECO:0000313" key="2">
    <source>
        <dbReference type="Proteomes" id="UP001642464"/>
    </source>
</evidence>
<accession>A0ABP0PJW2</accession>
<reference evidence="1 2" key="1">
    <citation type="submission" date="2024-02" db="EMBL/GenBank/DDBJ databases">
        <authorList>
            <person name="Chen Y."/>
            <person name="Shah S."/>
            <person name="Dougan E. K."/>
            <person name="Thang M."/>
            <person name="Chan C."/>
        </authorList>
    </citation>
    <scope>NUCLEOTIDE SEQUENCE [LARGE SCALE GENOMIC DNA]</scope>
</reference>